<dbReference type="Pfam" id="PF00480">
    <property type="entry name" value="ROK"/>
    <property type="match status" value="1"/>
</dbReference>
<comment type="caution">
    <text evidence="2">The sequence shown here is derived from an EMBL/GenBank/DDBJ whole genome shotgun (WGS) entry which is preliminary data.</text>
</comment>
<dbReference type="Gene3D" id="3.30.420.40">
    <property type="match status" value="2"/>
</dbReference>
<sequence>MQKGFVGVDIGGTNTVIGLFDQELALLEKRSIPTLKPNFPKKTDNPKEFFDVLTQEIQAVIAKHDVINKIECVGIGVPGKVDPENGIAINAVNLGYQNVPFADEMERRLNIPTFIDNDVRTYTRGEAVAGAGAGLQNVICITLGTGMAAGIMIDGQMIAGSDYFAGEMGHDPVPGNEALCNCGNIGCLETIASASGISRLAKEAIQSGKTTILKDVAGEISSKDVYEASVKGDQVAIGVFKEVATVLGFKLLSATYLVNPEVIIIGGGAAAAGHFLTDPIKEIFIKYYINEKQPLIVTGELGDSAGLIGAASLASAKKKEMKNA</sequence>
<dbReference type="EMBL" id="BORB01000001">
    <property type="protein sequence ID" value="GIN55973.1"/>
    <property type="molecule type" value="Genomic_DNA"/>
</dbReference>
<dbReference type="SUPFAM" id="SSF53067">
    <property type="entry name" value="Actin-like ATPase domain"/>
    <property type="match status" value="1"/>
</dbReference>
<protein>
    <submittedName>
        <fullName evidence="2">Glucokinase</fullName>
    </submittedName>
</protein>
<comment type="similarity">
    <text evidence="1">Belongs to the ROK (NagC/XylR) family.</text>
</comment>
<dbReference type="RefSeq" id="WP_212965045.1">
    <property type="nucleotide sequence ID" value="NZ_BORB01000001.1"/>
</dbReference>
<evidence type="ECO:0000256" key="1">
    <source>
        <dbReference type="ARBA" id="ARBA00006479"/>
    </source>
</evidence>
<dbReference type="PANTHER" id="PTHR18964:SF149">
    <property type="entry name" value="BIFUNCTIONAL UDP-N-ACETYLGLUCOSAMINE 2-EPIMERASE_N-ACETYLMANNOSAMINE KINASE"/>
    <property type="match status" value="1"/>
</dbReference>
<reference evidence="2 3" key="1">
    <citation type="submission" date="2021-03" db="EMBL/GenBank/DDBJ databases">
        <title>Antimicrobial resistance genes in bacteria isolated from Japanese honey, and their potential for conferring macrolide and lincosamide resistance in the American foulbrood pathogen Paenibacillus larvae.</title>
        <authorList>
            <person name="Okamoto M."/>
            <person name="Kumagai M."/>
            <person name="Kanamori H."/>
            <person name="Takamatsu D."/>
        </authorList>
    </citation>
    <scope>NUCLEOTIDE SEQUENCE [LARGE SCALE GENOMIC DNA]</scope>
    <source>
        <strain evidence="2 3">J8TS2</strain>
    </source>
</reference>
<name>A0ABQ4KDD2_9BACI</name>
<gene>
    <name evidence="2" type="primary">glcK_2</name>
    <name evidence="2" type="ORF">J8TS2_02920</name>
</gene>
<evidence type="ECO:0000313" key="3">
    <source>
        <dbReference type="Proteomes" id="UP000679950"/>
    </source>
</evidence>
<proteinExistence type="inferred from homology"/>
<accession>A0ABQ4KDD2</accession>
<keyword evidence="3" id="KW-1185">Reference proteome</keyword>
<dbReference type="InterPro" id="IPR043129">
    <property type="entry name" value="ATPase_NBD"/>
</dbReference>
<evidence type="ECO:0000313" key="2">
    <source>
        <dbReference type="EMBL" id="GIN55973.1"/>
    </source>
</evidence>
<dbReference type="PANTHER" id="PTHR18964">
    <property type="entry name" value="ROK (REPRESSOR, ORF, KINASE) FAMILY"/>
    <property type="match status" value="1"/>
</dbReference>
<dbReference type="Proteomes" id="UP000679950">
    <property type="component" value="Unassembled WGS sequence"/>
</dbReference>
<organism evidence="2 3">
    <name type="scientific">Lederbergia ruris</name>
    <dbReference type="NCBI Taxonomy" id="217495"/>
    <lineage>
        <taxon>Bacteria</taxon>
        <taxon>Bacillati</taxon>
        <taxon>Bacillota</taxon>
        <taxon>Bacilli</taxon>
        <taxon>Bacillales</taxon>
        <taxon>Bacillaceae</taxon>
        <taxon>Lederbergia</taxon>
    </lineage>
</organism>
<dbReference type="InterPro" id="IPR000600">
    <property type="entry name" value="ROK"/>
</dbReference>